<organism evidence="3 4">
    <name type="scientific">Treponema bryantii</name>
    <dbReference type="NCBI Taxonomy" id="163"/>
    <lineage>
        <taxon>Bacteria</taxon>
        <taxon>Pseudomonadati</taxon>
        <taxon>Spirochaetota</taxon>
        <taxon>Spirochaetia</taxon>
        <taxon>Spirochaetales</taxon>
        <taxon>Treponemataceae</taxon>
        <taxon>Treponema</taxon>
    </lineage>
</organism>
<dbReference type="SMART" id="SM00471">
    <property type="entry name" value="HDc"/>
    <property type="match status" value="1"/>
</dbReference>
<keyword evidence="1" id="KW-0378">Hydrolase</keyword>
<dbReference type="Pfam" id="PF01966">
    <property type="entry name" value="HD"/>
    <property type="match status" value="1"/>
</dbReference>
<dbReference type="CDD" id="cd00077">
    <property type="entry name" value="HDc"/>
    <property type="match status" value="1"/>
</dbReference>
<keyword evidence="4" id="KW-1185">Reference proteome</keyword>
<evidence type="ECO:0000313" key="4">
    <source>
        <dbReference type="Proteomes" id="UP000182737"/>
    </source>
</evidence>
<dbReference type="InterPro" id="IPR003607">
    <property type="entry name" value="HD/PDEase_dom"/>
</dbReference>
<feature type="domain" description="Nudix hydrolase" evidence="2">
    <location>
        <begin position="19"/>
        <end position="168"/>
    </location>
</feature>
<accession>A0A1I3JND2</accession>
<sequence>MKQLFTMDLKNYGADWKRSRRDSARAIIHVGVDKLALVYATKLGYYKFPGGGIHEGEDKIAALAREVQEEVGLVLVPESVREYGVASRYQKSGLAENTIFVQDNFYYECDVERDANGNLKIISQNLDAYEDEAGFELCIVSIKDAALANRQYHDTNDFNIAMIARDARVLEMMAGMKSEPSRCMAELLLEEGVKKNPGPWREHSYAVARAAEKMARAVNENCGEEKMNPDLAYIYGLLHDIGRQEGHTYIAHVYDGYHFLMSFGYEKAALICLTHSFNLKTTEDYIGKIDISDNQMEEVKQLLAAAEYDDYDRLIQLLDSTCGADGTLNLEQRMGDVKARYGYYPQGKWNKNFELKAYFEKLAGRDYYEIISPQ</sequence>
<evidence type="ECO:0000313" key="3">
    <source>
        <dbReference type="EMBL" id="SFI61753.1"/>
    </source>
</evidence>
<dbReference type="Pfam" id="PF00293">
    <property type="entry name" value="NUDIX"/>
    <property type="match status" value="1"/>
</dbReference>
<reference evidence="4" key="1">
    <citation type="submission" date="2016-10" db="EMBL/GenBank/DDBJ databases">
        <authorList>
            <person name="Varghese N."/>
            <person name="Submissions S."/>
        </authorList>
    </citation>
    <scope>NUCLEOTIDE SEQUENCE [LARGE SCALE GENOMIC DNA]</scope>
    <source>
        <strain evidence="4">XBD1002</strain>
    </source>
</reference>
<dbReference type="Proteomes" id="UP000182737">
    <property type="component" value="Unassembled WGS sequence"/>
</dbReference>
<gene>
    <name evidence="3" type="ORF">SAMN04487775_103142</name>
</gene>
<dbReference type="Gene3D" id="3.90.79.10">
    <property type="entry name" value="Nucleoside Triphosphate Pyrophosphohydrolase"/>
    <property type="match status" value="1"/>
</dbReference>
<evidence type="ECO:0000256" key="1">
    <source>
        <dbReference type="ARBA" id="ARBA00022801"/>
    </source>
</evidence>
<dbReference type="PROSITE" id="PS51462">
    <property type="entry name" value="NUDIX"/>
    <property type="match status" value="1"/>
</dbReference>
<dbReference type="RefSeq" id="WP_218150241.1">
    <property type="nucleotide sequence ID" value="NZ_FORI01000003.1"/>
</dbReference>
<dbReference type="InterPro" id="IPR006674">
    <property type="entry name" value="HD_domain"/>
</dbReference>
<dbReference type="InterPro" id="IPR006675">
    <property type="entry name" value="HDIG_dom"/>
</dbReference>
<dbReference type="SUPFAM" id="SSF109604">
    <property type="entry name" value="HD-domain/PDEase-like"/>
    <property type="match status" value="1"/>
</dbReference>
<dbReference type="InterPro" id="IPR000086">
    <property type="entry name" value="NUDIX_hydrolase_dom"/>
</dbReference>
<dbReference type="EMBL" id="FORI01000003">
    <property type="protein sequence ID" value="SFI61753.1"/>
    <property type="molecule type" value="Genomic_DNA"/>
</dbReference>
<dbReference type="InterPro" id="IPR020084">
    <property type="entry name" value="NUDIX_hydrolase_CS"/>
</dbReference>
<dbReference type="AlphaFoldDB" id="A0A1I3JND2"/>
<dbReference type="GO" id="GO:0016787">
    <property type="term" value="F:hydrolase activity"/>
    <property type="evidence" value="ECO:0007669"/>
    <property type="project" value="UniProtKB-KW"/>
</dbReference>
<dbReference type="PROSITE" id="PS00893">
    <property type="entry name" value="NUDIX_BOX"/>
    <property type="match status" value="1"/>
</dbReference>
<dbReference type="Gene3D" id="1.10.3210.10">
    <property type="entry name" value="Hypothetical protein af1432"/>
    <property type="match status" value="1"/>
</dbReference>
<protein>
    <submittedName>
        <fullName evidence="3">HDIG domain-containing protein</fullName>
    </submittedName>
</protein>
<dbReference type="CDD" id="cd02883">
    <property type="entry name" value="NUDIX_Hydrolase"/>
    <property type="match status" value="1"/>
</dbReference>
<dbReference type="NCBIfam" id="TIGR00277">
    <property type="entry name" value="HDIG"/>
    <property type="match status" value="1"/>
</dbReference>
<dbReference type="SUPFAM" id="SSF55811">
    <property type="entry name" value="Nudix"/>
    <property type="match status" value="1"/>
</dbReference>
<dbReference type="InterPro" id="IPR015797">
    <property type="entry name" value="NUDIX_hydrolase-like_dom_sf"/>
</dbReference>
<name>A0A1I3JND2_9SPIR</name>
<evidence type="ECO:0000259" key="2">
    <source>
        <dbReference type="PROSITE" id="PS51462"/>
    </source>
</evidence>
<proteinExistence type="predicted"/>